<dbReference type="AlphaFoldDB" id="A0A4P2VCX7"/>
<dbReference type="CDD" id="cd07713">
    <property type="entry name" value="DHPS-like_MBL-fold"/>
    <property type="match status" value="1"/>
</dbReference>
<dbReference type="PANTHER" id="PTHR13754:SF13">
    <property type="entry name" value="METALLO-BETA-LACTAMASE SUPERFAMILY PROTEIN (AFU_ORTHOLOGUE AFUA_3G07630)"/>
    <property type="match status" value="1"/>
</dbReference>
<dbReference type="InterPro" id="IPR052926">
    <property type="entry name" value="Metallo-beta-lactamase_dom"/>
</dbReference>
<accession>A0A4P2VCX7</accession>
<organism evidence="1 2">
    <name type="scientific">Conexivisphaera calida</name>
    <dbReference type="NCBI Taxonomy" id="1874277"/>
    <lineage>
        <taxon>Archaea</taxon>
        <taxon>Nitrososphaerota</taxon>
        <taxon>Conexivisphaeria</taxon>
        <taxon>Conexivisphaerales</taxon>
        <taxon>Conexivisphaeraceae</taxon>
        <taxon>Conexivisphaera</taxon>
    </lineage>
</organism>
<gene>
    <name evidence="1" type="ORF">NAS2_0598</name>
</gene>
<protein>
    <submittedName>
        <fullName evidence="1">7,8 dihydropteroate synthase</fullName>
    </submittedName>
</protein>
<keyword evidence="2" id="KW-1185">Reference proteome</keyword>
<dbReference type="EMBL" id="AP018732">
    <property type="protein sequence ID" value="BBE41987.1"/>
    <property type="molecule type" value="Genomic_DNA"/>
</dbReference>
<reference evidence="1 2" key="1">
    <citation type="journal article" date="2019" name="ISME J.">
        <title>Isolation and characterization of a thermophilic sulfur- and iron-reducing thaumarchaeote from a terrestrial acidic hot spring.</title>
        <authorList>
            <person name="Kato S."/>
            <person name="Itoh T."/>
            <person name="Yuki M."/>
            <person name="Nagamori M."/>
            <person name="Ohnishi M."/>
            <person name="Uematsu K."/>
            <person name="Suzuki K."/>
            <person name="Takashina T."/>
            <person name="Ohkuma M."/>
        </authorList>
    </citation>
    <scope>NUCLEOTIDE SEQUENCE [LARGE SCALE GENOMIC DNA]</scope>
    <source>
        <strain evidence="1 2">NAS-02</strain>
    </source>
</reference>
<dbReference type="Proteomes" id="UP000509448">
    <property type="component" value="Chromosome"/>
</dbReference>
<dbReference type="SUPFAM" id="SSF56281">
    <property type="entry name" value="Metallo-hydrolase/oxidoreductase"/>
    <property type="match status" value="1"/>
</dbReference>
<sequence length="225" mass="23620">MRLVVLVDNEPGPGLRADWGLSIYVDSGSWRAVFDADSDPAVLEFNAGKLGVDLGSLDFAVVSHHHLDHVGGFLGKGLFREGMPVYVPPGPTDRLESVGLRPIVVESTRELAPGAHAVGPLQAGHLHEMALALGSAGSRALLVGCSHPGVDALAARAASDLGGTISFVMGGFHAPSRAVLDRLAEISGSARICPGHCSGDEAKAYLRSKYPDRYCEFRSGLVMDI</sequence>
<evidence type="ECO:0000313" key="1">
    <source>
        <dbReference type="EMBL" id="BBE41987.1"/>
    </source>
</evidence>
<name>A0A4P2VCX7_9ARCH</name>
<dbReference type="GO" id="GO:0016740">
    <property type="term" value="F:transferase activity"/>
    <property type="evidence" value="ECO:0007669"/>
    <property type="project" value="TreeGrafter"/>
</dbReference>
<dbReference type="Gene3D" id="3.60.15.10">
    <property type="entry name" value="Ribonuclease Z/Hydroxyacylglutathione hydrolase-like"/>
    <property type="match status" value="1"/>
</dbReference>
<proteinExistence type="predicted"/>
<dbReference type="InterPro" id="IPR036866">
    <property type="entry name" value="RibonucZ/Hydroxyglut_hydro"/>
</dbReference>
<dbReference type="KEGG" id="ccai:NAS2_0598"/>
<dbReference type="PANTHER" id="PTHR13754">
    <property type="entry name" value="METALLO-BETA-LACTAMASE SUPERFAMILY PROTEIN"/>
    <property type="match status" value="1"/>
</dbReference>
<evidence type="ECO:0000313" key="2">
    <source>
        <dbReference type="Proteomes" id="UP000509448"/>
    </source>
</evidence>
<dbReference type="InterPro" id="IPR041712">
    <property type="entry name" value="DHPS-like_MBL-fold"/>
</dbReference>